<dbReference type="SMART" id="SM00256">
    <property type="entry name" value="FBOX"/>
    <property type="match status" value="1"/>
</dbReference>
<dbReference type="EMBL" id="JAMSHJ010000001">
    <property type="protein sequence ID" value="KAI5447316.1"/>
    <property type="molecule type" value="Genomic_DNA"/>
</dbReference>
<feature type="domain" description="F-box" evidence="1">
    <location>
        <begin position="18"/>
        <end position="64"/>
    </location>
</feature>
<dbReference type="PANTHER" id="PTHR31672">
    <property type="entry name" value="BNACNNG10540D PROTEIN"/>
    <property type="match status" value="1"/>
</dbReference>
<evidence type="ECO:0000313" key="3">
    <source>
        <dbReference type="Proteomes" id="UP001058974"/>
    </source>
</evidence>
<dbReference type="SUPFAM" id="SSF81383">
    <property type="entry name" value="F-box domain"/>
    <property type="match status" value="1"/>
</dbReference>
<dbReference type="PROSITE" id="PS50181">
    <property type="entry name" value="FBOX"/>
    <property type="match status" value="1"/>
</dbReference>
<dbReference type="PANTHER" id="PTHR31672:SF13">
    <property type="entry name" value="F-BOX PROTEIN CPR30-LIKE"/>
    <property type="match status" value="1"/>
</dbReference>
<reference evidence="2 3" key="1">
    <citation type="journal article" date="2022" name="Nat. Genet.">
        <title>Improved pea reference genome and pan-genome highlight genomic features and evolutionary characteristics.</title>
        <authorList>
            <person name="Yang T."/>
            <person name="Liu R."/>
            <person name="Luo Y."/>
            <person name="Hu S."/>
            <person name="Wang D."/>
            <person name="Wang C."/>
            <person name="Pandey M.K."/>
            <person name="Ge S."/>
            <person name="Xu Q."/>
            <person name="Li N."/>
            <person name="Li G."/>
            <person name="Huang Y."/>
            <person name="Saxena R.K."/>
            <person name="Ji Y."/>
            <person name="Li M."/>
            <person name="Yan X."/>
            <person name="He Y."/>
            <person name="Liu Y."/>
            <person name="Wang X."/>
            <person name="Xiang C."/>
            <person name="Varshney R.K."/>
            <person name="Ding H."/>
            <person name="Gao S."/>
            <person name="Zong X."/>
        </authorList>
    </citation>
    <scope>NUCLEOTIDE SEQUENCE [LARGE SCALE GENOMIC DNA]</scope>
    <source>
        <strain evidence="2 3">cv. Zhongwan 6</strain>
    </source>
</reference>
<dbReference type="Gramene" id="Psat01G0496900-T2">
    <property type="protein sequence ID" value="KAI5447316.1"/>
    <property type="gene ID" value="KIW84_014969"/>
</dbReference>
<accession>A0A9D5GZY8</accession>
<dbReference type="InterPro" id="IPR036047">
    <property type="entry name" value="F-box-like_dom_sf"/>
</dbReference>
<evidence type="ECO:0000313" key="2">
    <source>
        <dbReference type="EMBL" id="KAI5447316.1"/>
    </source>
</evidence>
<keyword evidence="3" id="KW-1185">Reference proteome</keyword>
<dbReference type="Gramene" id="Psat1g184400.1">
    <property type="protein sequence ID" value="Psat1g184400.1.cds1"/>
    <property type="gene ID" value="Psat1g184400"/>
</dbReference>
<protein>
    <recommendedName>
        <fullName evidence="1">F-box domain-containing protein</fullName>
    </recommendedName>
</protein>
<dbReference type="OrthoDB" id="1924677at2759"/>
<dbReference type="InterPro" id="IPR001810">
    <property type="entry name" value="F-box_dom"/>
</dbReference>
<dbReference type="InterPro" id="IPR050796">
    <property type="entry name" value="SCF_F-box_component"/>
</dbReference>
<proteinExistence type="predicted"/>
<dbReference type="AlphaFoldDB" id="A0A9D5GZY8"/>
<gene>
    <name evidence="2" type="ORF">KIW84_014969</name>
</gene>
<dbReference type="Gene3D" id="1.20.1280.50">
    <property type="match status" value="1"/>
</dbReference>
<sequence length="171" mass="19697">MAVMTRNRLRMTTEATEVSINTILPEELMIEILSRIELSNPLELRCVCKWWKSIVADPQFVESYLHRSFSDVLDLTSTAMEHVESFESHDIYLPADLQDDEDDDEEDDDDVTELLVNKAAQLDNFLVILECMKGNLNTMKVDVISLKRRMKCLESFLKIYLKSAPSLFSSV</sequence>
<name>A0A9D5GZY8_PEA</name>
<dbReference type="Pfam" id="PF12937">
    <property type="entry name" value="F-box-like"/>
    <property type="match status" value="1"/>
</dbReference>
<dbReference type="Proteomes" id="UP001058974">
    <property type="component" value="Chromosome 1"/>
</dbReference>
<comment type="caution">
    <text evidence="2">The sequence shown here is derived from an EMBL/GenBank/DDBJ whole genome shotgun (WGS) entry which is preliminary data.</text>
</comment>
<organism evidence="2 3">
    <name type="scientific">Pisum sativum</name>
    <name type="common">Garden pea</name>
    <name type="synonym">Lathyrus oleraceus</name>
    <dbReference type="NCBI Taxonomy" id="3888"/>
    <lineage>
        <taxon>Eukaryota</taxon>
        <taxon>Viridiplantae</taxon>
        <taxon>Streptophyta</taxon>
        <taxon>Embryophyta</taxon>
        <taxon>Tracheophyta</taxon>
        <taxon>Spermatophyta</taxon>
        <taxon>Magnoliopsida</taxon>
        <taxon>eudicotyledons</taxon>
        <taxon>Gunneridae</taxon>
        <taxon>Pentapetalae</taxon>
        <taxon>rosids</taxon>
        <taxon>fabids</taxon>
        <taxon>Fabales</taxon>
        <taxon>Fabaceae</taxon>
        <taxon>Papilionoideae</taxon>
        <taxon>50 kb inversion clade</taxon>
        <taxon>NPAAA clade</taxon>
        <taxon>Hologalegina</taxon>
        <taxon>IRL clade</taxon>
        <taxon>Fabeae</taxon>
        <taxon>Lathyrus</taxon>
    </lineage>
</organism>
<evidence type="ECO:0000259" key="1">
    <source>
        <dbReference type="PROSITE" id="PS50181"/>
    </source>
</evidence>